<dbReference type="Pfam" id="PF00723">
    <property type="entry name" value="Glyco_hydro_15"/>
    <property type="match status" value="1"/>
</dbReference>
<evidence type="ECO:0000313" key="3">
    <source>
        <dbReference type="EMBL" id="SAK99616.1"/>
    </source>
</evidence>
<name>A0A158DZH6_9BURK</name>
<keyword evidence="3" id="KW-0378">Hydrolase</keyword>
<reference evidence="3" key="1">
    <citation type="submission" date="2016-01" db="EMBL/GenBank/DDBJ databases">
        <authorList>
            <person name="Peeters C."/>
        </authorList>
    </citation>
    <scope>NUCLEOTIDE SEQUENCE</scope>
    <source>
        <strain evidence="3">LMG 29321</strain>
    </source>
</reference>
<dbReference type="InterPro" id="IPR011613">
    <property type="entry name" value="GH15-like"/>
</dbReference>
<sequence length="591" mass="66189">MKAARLENYALLGDGQATALVATNGSIDWLCWPAFESEPCMVALLGDASNGYWRIAPDEPMLRVTRRYIAASLVLETTMHTASGVIELTDCLAWGETPARLMRSVRCVSGRVALTSELSIRFDHGLRKPWLRLVDRRIAALDGSRVLWFDAPSVPVCDAGIVRNAIELSAGDERGFVLTCSCSYDPPPVAADVRASLDVTLQRWAHWSARLDLEGRRYAEPIRQSLSVLRGLTNRLTGGIAAAATSSLPERIGGDLNWDYRYCWLRDASFTMLALAGTGLRPEAQAWRDWLLRALAGDPARTQTIYTTDGHSHIGEWECAWLRGYESSRPVRFGNAAVAQSQHDIYGEMIDALFVSRCHDLPPDDDIWLLERELIEHVRRVWTRPDNGLWESRDEPRHHTLSKVMAWLALDRGITSATRFGHDAPIDAWQRDADAIRHSVSTHGFHRGANAFTQAYGSDRIDASLLLLPMRGFLPADDPRIVATVDAIERHLMHDGLVFRYLDEHGARPEGAFIACSCWLAQVMQMQGREDEARALFERVLSIRNDLGLIAEEFDTERKRQCGNFPQVLSHVALINTACFFDDAEHSLHAL</sequence>
<dbReference type="AlphaFoldDB" id="A0A158DZH6"/>
<feature type="domain" description="GH15-like" evidence="1">
    <location>
        <begin position="234"/>
        <end position="578"/>
    </location>
</feature>
<dbReference type="SUPFAM" id="SSF48208">
    <property type="entry name" value="Six-hairpin glycosidases"/>
    <property type="match status" value="1"/>
</dbReference>
<evidence type="ECO:0000259" key="1">
    <source>
        <dbReference type="Pfam" id="PF00723"/>
    </source>
</evidence>
<dbReference type="GO" id="GO:0005975">
    <property type="term" value="P:carbohydrate metabolic process"/>
    <property type="evidence" value="ECO:0007669"/>
    <property type="project" value="InterPro"/>
</dbReference>
<evidence type="ECO:0000313" key="4">
    <source>
        <dbReference type="Proteomes" id="UP000071859"/>
    </source>
</evidence>
<protein>
    <submittedName>
        <fullName evidence="3">Glycoside hydrolase 15-related</fullName>
    </submittedName>
</protein>
<dbReference type="EMBL" id="FCOX02000039">
    <property type="protein sequence ID" value="SAK99616.1"/>
    <property type="molecule type" value="Genomic_DNA"/>
</dbReference>
<proteinExistence type="predicted"/>
<dbReference type="Gene3D" id="1.50.10.10">
    <property type="match status" value="1"/>
</dbReference>
<evidence type="ECO:0000259" key="2">
    <source>
        <dbReference type="Pfam" id="PF19291"/>
    </source>
</evidence>
<dbReference type="InterPro" id="IPR008928">
    <property type="entry name" value="6-hairpin_glycosidase_sf"/>
</dbReference>
<dbReference type="InterPro" id="IPR045582">
    <property type="entry name" value="Trehalase-like_N"/>
</dbReference>
<organism evidence="3 4">
    <name type="scientific">Caballeronia calidae</name>
    <dbReference type="NCBI Taxonomy" id="1777139"/>
    <lineage>
        <taxon>Bacteria</taxon>
        <taxon>Pseudomonadati</taxon>
        <taxon>Pseudomonadota</taxon>
        <taxon>Betaproteobacteria</taxon>
        <taxon>Burkholderiales</taxon>
        <taxon>Burkholderiaceae</taxon>
        <taxon>Caballeronia</taxon>
    </lineage>
</organism>
<dbReference type="Pfam" id="PF19291">
    <property type="entry name" value="TREH_N"/>
    <property type="match status" value="1"/>
</dbReference>
<dbReference type="PANTHER" id="PTHR31616:SF0">
    <property type="entry name" value="GLUCAN 1,4-ALPHA-GLUCOSIDASE"/>
    <property type="match status" value="1"/>
</dbReference>
<feature type="domain" description="Trehalase-like N-terminal" evidence="2">
    <location>
        <begin position="2"/>
        <end position="128"/>
    </location>
</feature>
<dbReference type="OrthoDB" id="3902805at2"/>
<comment type="caution">
    <text evidence="3">The sequence shown here is derived from an EMBL/GenBank/DDBJ whole genome shotgun (WGS) entry which is preliminary data.</text>
</comment>
<dbReference type="Proteomes" id="UP000071859">
    <property type="component" value="Unassembled WGS sequence"/>
</dbReference>
<keyword evidence="4" id="KW-1185">Reference proteome</keyword>
<dbReference type="RefSeq" id="WP_062609574.1">
    <property type="nucleotide sequence ID" value="NZ_FCOX02000039.1"/>
</dbReference>
<accession>A0A158DZH6</accession>
<dbReference type="InterPro" id="IPR012341">
    <property type="entry name" value="6hp_glycosidase-like_sf"/>
</dbReference>
<dbReference type="GO" id="GO:0004553">
    <property type="term" value="F:hydrolase activity, hydrolyzing O-glycosyl compounds"/>
    <property type="evidence" value="ECO:0007669"/>
    <property type="project" value="UniProtKB-ARBA"/>
</dbReference>
<dbReference type="PANTHER" id="PTHR31616">
    <property type="entry name" value="TREHALASE"/>
    <property type="match status" value="1"/>
</dbReference>
<gene>
    <name evidence="3" type="ORF">AWB78_05812</name>
</gene>